<protein>
    <recommendedName>
        <fullName evidence="7">DNA 3'-5' helicase</fullName>
        <ecNumber evidence="7">5.6.2.4</ecNumber>
    </recommendedName>
</protein>
<reference evidence="11 12" key="1">
    <citation type="submission" date="2017-06" db="EMBL/GenBank/DDBJ databases">
        <title>Ensifer strains isolated from leguminous trees and herbs display diverse denitrification phenotypes with some acting as strong N2O sinks.</title>
        <authorList>
            <person name="Woliy K."/>
            <person name="Mania D."/>
            <person name="Bakken L.R."/>
            <person name="Frostegard A."/>
        </authorList>
    </citation>
    <scope>NUCLEOTIDE SEQUENCE [LARGE SCALE GENOMIC DNA]</scope>
    <source>
        <strain evidence="11 12">AC50a</strain>
    </source>
</reference>
<comment type="caution">
    <text evidence="11">The sequence shown here is derived from an EMBL/GenBank/DDBJ whole genome shotgun (WGS) entry which is preliminary data.</text>
</comment>
<evidence type="ECO:0000256" key="3">
    <source>
        <dbReference type="ARBA" id="ARBA00022806"/>
    </source>
</evidence>
<keyword evidence="1 9" id="KW-0547">Nucleotide-binding</keyword>
<dbReference type="GO" id="GO:0000725">
    <property type="term" value="P:recombinational repair"/>
    <property type="evidence" value="ECO:0007669"/>
    <property type="project" value="TreeGrafter"/>
</dbReference>
<dbReference type="Pfam" id="PF13361">
    <property type="entry name" value="UvrD_C"/>
    <property type="match status" value="1"/>
</dbReference>
<dbReference type="GO" id="GO:0016887">
    <property type="term" value="F:ATP hydrolysis activity"/>
    <property type="evidence" value="ECO:0007669"/>
    <property type="project" value="RHEA"/>
</dbReference>
<dbReference type="Proteomes" id="UP000231987">
    <property type="component" value="Unassembled WGS sequence"/>
</dbReference>
<keyword evidence="4 9" id="KW-0067">ATP-binding</keyword>
<evidence type="ECO:0000259" key="10">
    <source>
        <dbReference type="PROSITE" id="PS51198"/>
    </source>
</evidence>
<evidence type="ECO:0000256" key="6">
    <source>
        <dbReference type="ARBA" id="ARBA00034617"/>
    </source>
</evidence>
<dbReference type="InterPro" id="IPR014017">
    <property type="entry name" value="DNA_helicase_UvrD-like_C"/>
</dbReference>
<evidence type="ECO:0000256" key="4">
    <source>
        <dbReference type="ARBA" id="ARBA00022840"/>
    </source>
</evidence>
<evidence type="ECO:0000256" key="9">
    <source>
        <dbReference type="PROSITE-ProRule" id="PRU00560"/>
    </source>
</evidence>
<feature type="binding site" evidence="9">
    <location>
        <begin position="263"/>
        <end position="270"/>
    </location>
    <ligand>
        <name>ATP</name>
        <dbReference type="ChEBI" id="CHEBI:30616"/>
    </ligand>
</feature>
<comment type="catalytic activity">
    <reaction evidence="8">
        <text>ATP + H2O = ADP + phosphate + H(+)</text>
        <dbReference type="Rhea" id="RHEA:13065"/>
        <dbReference type="ChEBI" id="CHEBI:15377"/>
        <dbReference type="ChEBI" id="CHEBI:15378"/>
        <dbReference type="ChEBI" id="CHEBI:30616"/>
        <dbReference type="ChEBI" id="CHEBI:43474"/>
        <dbReference type="ChEBI" id="CHEBI:456216"/>
        <dbReference type="EC" id="5.6.2.4"/>
    </reaction>
</comment>
<dbReference type="InterPro" id="IPR027417">
    <property type="entry name" value="P-loop_NTPase"/>
</dbReference>
<evidence type="ECO:0000256" key="7">
    <source>
        <dbReference type="ARBA" id="ARBA00034808"/>
    </source>
</evidence>
<accession>A0A2J0YUR6</accession>
<evidence type="ECO:0000313" key="11">
    <source>
        <dbReference type="EMBL" id="PJR10679.1"/>
    </source>
</evidence>
<evidence type="ECO:0000256" key="5">
    <source>
        <dbReference type="ARBA" id="ARBA00023235"/>
    </source>
</evidence>
<evidence type="ECO:0000256" key="2">
    <source>
        <dbReference type="ARBA" id="ARBA00022801"/>
    </source>
</evidence>
<keyword evidence="2 9" id="KW-0378">Hydrolase</keyword>
<dbReference type="Gene3D" id="3.40.50.300">
    <property type="entry name" value="P-loop containing nucleotide triphosphate hydrolases"/>
    <property type="match status" value="2"/>
</dbReference>
<keyword evidence="5" id="KW-0413">Isomerase</keyword>
<dbReference type="PANTHER" id="PTHR11070">
    <property type="entry name" value="UVRD / RECB / PCRA DNA HELICASE FAMILY MEMBER"/>
    <property type="match status" value="1"/>
</dbReference>
<organism evidence="11 12">
    <name type="scientific">Rhizobium meliloti</name>
    <name type="common">Ensifer meliloti</name>
    <name type="synonym">Sinorhizobium meliloti</name>
    <dbReference type="NCBI Taxonomy" id="382"/>
    <lineage>
        <taxon>Bacteria</taxon>
        <taxon>Pseudomonadati</taxon>
        <taxon>Pseudomonadota</taxon>
        <taxon>Alphaproteobacteria</taxon>
        <taxon>Hyphomicrobiales</taxon>
        <taxon>Rhizobiaceae</taxon>
        <taxon>Sinorhizobium/Ensifer group</taxon>
        <taxon>Sinorhizobium</taxon>
    </lineage>
</organism>
<dbReference type="PANTHER" id="PTHR11070:SF45">
    <property type="entry name" value="DNA 3'-5' HELICASE"/>
    <property type="match status" value="1"/>
</dbReference>
<comment type="catalytic activity">
    <reaction evidence="6">
        <text>Couples ATP hydrolysis with the unwinding of duplex DNA by translocating in the 3'-5' direction.</text>
        <dbReference type="EC" id="5.6.2.4"/>
    </reaction>
</comment>
<keyword evidence="3 9" id="KW-0347">Helicase</keyword>
<dbReference type="RefSeq" id="WP_100674494.1">
    <property type="nucleotide sequence ID" value="NZ_NJGD01000022.1"/>
</dbReference>
<evidence type="ECO:0000256" key="8">
    <source>
        <dbReference type="ARBA" id="ARBA00048988"/>
    </source>
</evidence>
<dbReference type="GO" id="GO:0043138">
    <property type="term" value="F:3'-5' DNA helicase activity"/>
    <property type="evidence" value="ECO:0007669"/>
    <property type="project" value="UniProtKB-EC"/>
</dbReference>
<evidence type="ECO:0000313" key="12">
    <source>
        <dbReference type="Proteomes" id="UP000231987"/>
    </source>
</evidence>
<dbReference type="EC" id="5.6.2.4" evidence="7"/>
<name>A0A2J0YUR6_RHIML</name>
<dbReference type="PROSITE" id="PS51198">
    <property type="entry name" value="UVRD_HELICASE_ATP_BIND"/>
    <property type="match status" value="1"/>
</dbReference>
<dbReference type="GO" id="GO:0005829">
    <property type="term" value="C:cytosol"/>
    <property type="evidence" value="ECO:0007669"/>
    <property type="project" value="TreeGrafter"/>
</dbReference>
<dbReference type="GO" id="GO:0003677">
    <property type="term" value="F:DNA binding"/>
    <property type="evidence" value="ECO:0007669"/>
    <property type="project" value="InterPro"/>
</dbReference>
<dbReference type="InterPro" id="IPR000212">
    <property type="entry name" value="DNA_helicase_UvrD/REP"/>
</dbReference>
<feature type="domain" description="UvrD-like helicase ATP-binding" evidence="10">
    <location>
        <begin position="242"/>
        <end position="533"/>
    </location>
</feature>
<proteinExistence type="predicted"/>
<dbReference type="EMBL" id="NJGD01000022">
    <property type="protein sequence ID" value="PJR10679.1"/>
    <property type="molecule type" value="Genomic_DNA"/>
</dbReference>
<dbReference type="Pfam" id="PF00580">
    <property type="entry name" value="UvrD-helicase"/>
    <property type="match status" value="1"/>
</dbReference>
<sequence length="798" mass="88270">MTARKPDVHIMIDALLSQNRLPRAVQDKAAKLILKLKNDPGANGINFESIEGARDRHMKSARIDQGHRAIVYDRGGALIVLWMDKHDDAYRWARDRIIGVNPLTASVQVTDMSLVEASPAGPAPETVENPRFADYSDANLIAVGVPEALLPAIRAIRTDEELEANKPGIPADAYDALICLAAGYSVEETLEELERTMASNISTDDFAAALKTPESQRSFWFIEDDQELQKVLEEPLEFWRIFLHPSQRKLVNWQWNGPVLVRGGAGTGKTVVAMHRARYSASRLITAKDALGKVLFTTFTSNLAADVKANLINLCSQEEIDRIEVMHLDGWVTDFLRRQGYQREILYGDDPRQTDAWDAAFRAHGKDIGLSLEFLRDEWRQVVQANGISDMSGYLRVQRTGRGTSIDRKTKEKVWAVFAAYRARLDEEELSEPEDAYRHAREILQAKPALLPYRAIVVDEAQDLGPEAFRLIAGIAPKADGTAAPDSLFIVGDAHQRIYGRRASMSKCGINVRGRSRKLRICYRTSDEIRRFAEAIIQGVTVDDLDDSTDDLKGYRSLFHGPRPDIVITSSPEAEISALVEWIERCKADGIEESEICVLARTNDLVKAAADGLKALGFKVNLLARKKADDRAKSGLRLGTMHRAKGLEFAAIAIVDINDGVVPPRWLVDAAPDAAIRRQVIEAEKALLHVSATRAKKRLFVATSDRPSDLLGSPVGGARARAGGCMMPDVFTDLSMADSASLQRARREKGIPIRCSNGPRIWFVFSDNELHLRHAPLMIEAPSKLAGCPILAKAGNAS</sequence>
<gene>
    <name evidence="11" type="ORF">CEJ86_28915</name>
</gene>
<evidence type="ECO:0000256" key="1">
    <source>
        <dbReference type="ARBA" id="ARBA00022741"/>
    </source>
</evidence>
<dbReference type="InterPro" id="IPR014016">
    <property type="entry name" value="UvrD-like_ATP-bd"/>
</dbReference>
<dbReference type="AlphaFoldDB" id="A0A2J0YUR6"/>
<dbReference type="SUPFAM" id="SSF52540">
    <property type="entry name" value="P-loop containing nucleoside triphosphate hydrolases"/>
    <property type="match status" value="1"/>
</dbReference>
<dbReference type="GO" id="GO:0005524">
    <property type="term" value="F:ATP binding"/>
    <property type="evidence" value="ECO:0007669"/>
    <property type="project" value="UniProtKB-UniRule"/>
</dbReference>